<dbReference type="Proteomes" id="UP000285794">
    <property type="component" value="Unassembled WGS sequence"/>
</dbReference>
<dbReference type="EMBL" id="QQWG01000011">
    <property type="protein sequence ID" value="RRG20703.1"/>
    <property type="molecule type" value="Genomic_DNA"/>
</dbReference>
<dbReference type="PANTHER" id="PTHR35145:SF1">
    <property type="entry name" value="CYTOPLASMIC PROTEIN"/>
    <property type="match status" value="1"/>
</dbReference>
<dbReference type="InterPro" id="IPR038056">
    <property type="entry name" value="YjbR-like_sf"/>
</dbReference>
<accession>A0A425XZZ3</accession>
<organism evidence="1 2">
    <name type="scientific">Ancylomarina euxinus</name>
    <dbReference type="NCBI Taxonomy" id="2283627"/>
    <lineage>
        <taxon>Bacteria</taxon>
        <taxon>Pseudomonadati</taxon>
        <taxon>Bacteroidota</taxon>
        <taxon>Bacteroidia</taxon>
        <taxon>Marinilabiliales</taxon>
        <taxon>Marinifilaceae</taxon>
        <taxon>Ancylomarina</taxon>
    </lineage>
</organism>
<proteinExistence type="predicted"/>
<dbReference type="PANTHER" id="PTHR35145">
    <property type="entry name" value="CYTOPLASMIC PROTEIN-RELATED"/>
    <property type="match status" value="1"/>
</dbReference>
<dbReference type="InterPro" id="IPR058532">
    <property type="entry name" value="YjbR/MT2646/Rv2570-like"/>
</dbReference>
<name>A0A425XZZ3_9BACT</name>
<dbReference type="AlphaFoldDB" id="A0A425XZZ3"/>
<evidence type="ECO:0000313" key="1">
    <source>
        <dbReference type="EMBL" id="RRG20703.1"/>
    </source>
</evidence>
<dbReference type="GO" id="GO:0003677">
    <property type="term" value="F:DNA binding"/>
    <property type="evidence" value="ECO:0007669"/>
    <property type="project" value="UniProtKB-KW"/>
</dbReference>
<reference evidence="1 2" key="1">
    <citation type="submission" date="2018-07" db="EMBL/GenBank/DDBJ databases">
        <title>Draft genome sequence of Ancylomarina sp. M1P.</title>
        <authorList>
            <person name="Yadav S."/>
            <person name="Villanueva L."/>
            <person name="Damste J.S.S."/>
        </authorList>
    </citation>
    <scope>NUCLEOTIDE SEQUENCE [LARGE SCALE GENOMIC DNA]</scope>
    <source>
        <strain evidence="1 2">M1P</strain>
    </source>
</reference>
<keyword evidence="1" id="KW-0238">DNA-binding</keyword>
<sequence>MNIEELRDYCLSKKGVTEGFPFDQEVLVFKVMNKIFLLTNINKDLSMSVKCDPELAVELREQFPQVLPGWHLNKKHWNMIAIDGSISNNKLKEWIDHSYDLIVSSLTKKLQNELLSM</sequence>
<dbReference type="Gene3D" id="3.90.1150.30">
    <property type="match status" value="1"/>
</dbReference>
<keyword evidence="2" id="KW-1185">Reference proteome</keyword>
<dbReference type="InterPro" id="IPR007351">
    <property type="entry name" value="YjbR"/>
</dbReference>
<gene>
    <name evidence="1" type="ORF">DWB61_11860</name>
</gene>
<protein>
    <submittedName>
        <fullName evidence="1">MmcQ/YjbR family DNA-binding protein</fullName>
    </submittedName>
</protein>
<dbReference type="RefSeq" id="WP_125031105.1">
    <property type="nucleotide sequence ID" value="NZ_JAPXVP010000010.1"/>
</dbReference>
<comment type="caution">
    <text evidence="1">The sequence shown here is derived from an EMBL/GenBank/DDBJ whole genome shotgun (WGS) entry which is preliminary data.</text>
</comment>
<dbReference type="SUPFAM" id="SSF142906">
    <property type="entry name" value="YjbR-like"/>
    <property type="match status" value="1"/>
</dbReference>
<dbReference type="OrthoDB" id="9789813at2"/>
<dbReference type="Pfam" id="PF04237">
    <property type="entry name" value="YjbR"/>
    <property type="match status" value="1"/>
</dbReference>
<evidence type="ECO:0000313" key="2">
    <source>
        <dbReference type="Proteomes" id="UP000285794"/>
    </source>
</evidence>